<dbReference type="InterPro" id="IPR012349">
    <property type="entry name" value="Split_barrel_FMN-bd"/>
</dbReference>
<dbReference type="GO" id="GO:0016627">
    <property type="term" value="F:oxidoreductase activity, acting on the CH-CH group of donors"/>
    <property type="evidence" value="ECO:0007669"/>
    <property type="project" value="TreeGrafter"/>
</dbReference>
<protein>
    <submittedName>
        <fullName evidence="3">TIGR03668 family PPOX class F420-dependent oxidoreductase</fullName>
    </submittedName>
</protein>
<evidence type="ECO:0000256" key="1">
    <source>
        <dbReference type="ARBA" id="ARBA00023002"/>
    </source>
</evidence>
<evidence type="ECO:0000313" key="4">
    <source>
        <dbReference type="Proteomes" id="UP000437709"/>
    </source>
</evidence>
<proteinExistence type="predicted"/>
<keyword evidence="4" id="KW-1185">Reference proteome</keyword>
<dbReference type="Pfam" id="PF01243">
    <property type="entry name" value="PNPOx_N"/>
    <property type="match status" value="1"/>
</dbReference>
<sequence length="166" mass="18006">MKTVGVVDDAGARRAEEARARFAAARVARLASLTPAGEPHIVPVTFAVDGDVVWSAVDDKPKSTRRLQRLANIAAHPAVSLLVDRYDNDWSALWWVRADGPASITDLADTAEVHAALTELAAKYPQYAEVPPAGPLIRIGVTSWHAWSASDPTREIRRRASPRQPA</sequence>
<name>A0A6N7EC73_9MICO</name>
<dbReference type="SUPFAM" id="SSF50475">
    <property type="entry name" value="FMN-binding split barrel"/>
    <property type="match status" value="1"/>
</dbReference>
<gene>
    <name evidence="3" type="ORF">GB881_01305</name>
</gene>
<dbReference type="InterPro" id="IPR011576">
    <property type="entry name" value="Pyridox_Oxase_N"/>
</dbReference>
<keyword evidence="1" id="KW-0560">Oxidoreductase</keyword>
<dbReference type="GO" id="GO:0005829">
    <property type="term" value="C:cytosol"/>
    <property type="evidence" value="ECO:0007669"/>
    <property type="project" value="TreeGrafter"/>
</dbReference>
<dbReference type="PANTHER" id="PTHR35176">
    <property type="entry name" value="HEME OXYGENASE HI_0854-RELATED"/>
    <property type="match status" value="1"/>
</dbReference>
<comment type="caution">
    <text evidence="3">The sequence shown here is derived from an EMBL/GenBank/DDBJ whole genome shotgun (WGS) entry which is preliminary data.</text>
</comment>
<dbReference type="OrthoDB" id="9812086at2"/>
<accession>A0A6N7EC73</accession>
<reference evidence="3 4" key="1">
    <citation type="submission" date="2019-10" db="EMBL/GenBank/DDBJ databases">
        <title>Georgenia wutianyii sp. nov. and Georgenia yuyongxinii sp. nov. isolated from plateau pika (Ochotona curzoniae) in the Qinghai-Tibet plateau of China.</title>
        <authorList>
            <person name="Tian Z."/>
        </authorList>
    </citation>
    <scope>NUCLEOTIDE SEQUENCE [LARGE SCALE GENOMIC DNA]</scope>
    <source>
        <strain evidence="3 4">JCM 19765</strain>
    </source>
</reference>
<dbReference type="Proteomes" id="UP000437709">
    <property type="component" value="Unassembled WGS sequence"/>
</dbReference>
<dbReference type="PANTHER" id="PTHR35176:SF2">
    <property type="entry name" value="F420H(2)-DEPENDENT REDUCTASE RV1155"/>
    <property type="match status" value="1"/>
</dbReference>
<feature type="domain" description="Pyridoxamine 5'-phosphate oxidase N-terminal" evidence="2">
    <location>
        <begin position="16"/>
        <end position="147"/>
    </location>
</feature>
<dbReference type="EMBL" id="WHPC01000002">
    <property type="protein sequence ID" value="MPV35699.1"/>
    <property type="molecule type" value="Genomic_DNA"/>
</dbReference>
<dbReference type="InterPro" id="IPR052019">
    <property type="entry name" value="F420H2_bilvrd_red/Heme_oxyg"/>
</dbReference>
<dbReference type="NCBIfam" id="TIGR03668">
    <property type="entry name" value="Rv0121_F420"/>
    <property type="match status" value="1"/>
</dbReference>
<dbReference type="AlphaFoldDB" id="A0A6N7EC73"/>
<evidence type="ECO:0000313" key="3">
    <source>
        <dbReference type="EMBL" id="MPV35699.1"/>
    </source>
</evidence>
<dbReference type="InterPro" id="IPR019967">
    <property type="entry name" value="F420-dep_enz_PPOX_Rv0121"/>
</dbReference>
<evidence type="ECO:0000259" key="2">
    <source>
        <dbReference type="Pfam" id="PF01243"/>
    </source>
</evidence>
<dbReference type="RefSeq" id="WP_152196048.1">
    <property type="nucleotide sequence ID" value="NZ_VUKD01000004.1"/>
</dbReference>
<dbReference type="Gene3D" id="2.30.110.10">
    <property type="entry name" value="Electron Transport, Fmn-binding Protein, Chain A"/>
    <property type="match status" value="1"/>
</dbReference>
<dbReference type="GO" id="GO:0070967">
    <property type="term" value="F:coenzyme F420 binding"/>
    <property type="evidence" value="ECO:0007669"/>
    <property type="project" value="TreeGrafter"/>
</dbReference>
<organism evidence="3 4">
    <name type="scientific">Georgenia subflava</name>
    <dbReference type="NCBI Taxonomy" id="1622177"/>
    <lineage>
        <taxon>Bacteria</taxon>
        <taxon>Bacillati</taxon>
        <taxon>Actinomycetota</taxon>
        <taxon>Actinomycetes</taxon>
        <taxon>Micrococcales</taxon>
        <taxon>Bogoriellaceae</taxon>
        <taxon>Georgenia</taxon>
    </lineage>
</organism>